<reference evidence="2" key="2">
    <citation type="submission" date="2015-08" db="UniProtKB">
        <authorList>
            <consortium name="WormBaseParasite"/>
        </authorList>
    </citation>
    <scope>IDENTIFICATION</scope>
</reference>
<protein>
    <submittedName>
        <fullName evidence="2">BBS1 domain-containing protein</fullName>
    </submittedName>
</protein>
<organism evidence="1 2">
    <name type="scientific">Strongyloides venezuelensis</name>
    <name type="common">Threadworm</name>
    <dbReference type="NCBI Taxonomy" id="75913"/>
    <lineage>
        <taxon>Eukaryota</taxon>
        <taxon>Metazoa</taxon>
        <taxon>Ecdysozoa</taxon>
        <taxon>Nematoda</taxon>
        <taxon>Chromadorea</taxon>
        <taxon>Rhabditida</taxon>
        <taxon>Tylenchina</taxon>
        <taxon>Panagrolaimomorpha</taxon>
        <taxon>Strongyloidoidea</taxon>
        <taxon>Strongyloididae</taxon>
        <taxon>Strongyloides</taxon>
    </lineage>
</organism>
<keyword evidence="1" id="KW-1185">Reference proteome</keyword>
<dbReference type="WBParaSite" id="SVE_0167100.1">
    <property type="protein sequence ID" value="SVE_0167100.1"/>
    <property type="gene ID" value="SVE_0167100"/>
</dbReference>
<dbReference type="AlphaFoldDB" id="A0A0K0EYR2"/>
<name>A0A0K0EYR2_STRVS</name>
<dbReference type="Proteomes" id="UP000035680">
    <property type="component" value="Unassembled WGS sequence"/>
</dbReference>
<reference evidence="1" key="1">
    <citation type="submission" date="2014-07" db="EMBL/GenBank/DDBJ databases">
        <authorList>
            <person name="Martin A.A"/>
            <person name="De Silva N."/>
        </authorList>
    </citation>
    <scope>NUCLEOTIDE SEQUENCE</scope>
</reference>
<evidence type="ECO:0000313" key="2">
    <source>
        <dbReference type="WBParaSite" id="SVE_0167100.1"/>
    </source>
</evidence>
<evidence type="ECO:0000313" key="1">
    <source>
        <dbReference type="Proteomes" id="UP000035680"/>
    </source>
</evidence>
<accession>A0A0K0EYR2</accession>
<proteinExistence type="predicted"/>
<sequence>MITGSVEDRSYECFFGSYSFLKIYVGDQICYCKDFGPYGITALAINKDFKNGFECCVGLENGVIHNTILSFFNGVRGTPCETVLFHEKKAIDSLCFLRTIIFINIDPFVSIKDWFEKVDVTLTDLVTSLKVINDRTLLGIMDGKIYVFKKNKTPYEVYSESNMEFTDYEYDPVANIIIIKALETDNISYIFGS</sequence>